<evidence type="ECO:0000256" key="1">
    <source>
        <dbReference type="ARBA" id="ARBA00005695"/>
    </source>
</evidence>
<dbReference type="SUPFAM" id="SSF53850">
    <property type="entry name" value="Periplasmic binding protein-like II"/>
    <property type="match status" value="1"/>
</dbReference>
<dbReference type="PANTHER" id="PTHR30290:SF9">
    <property type="entry name" value="OLIGOPEPTIDE-BINDING PROTEIN APPA"/>
    <property type="match status" value="1"/>
</dbReference>
<evidence type="ECO:0000313" key="5">
    <source>
        <dbReference type="EMBL" id="MDR7348415.1"/>
    </source>
</evidence>
<keyword evidence="3" id="KW-0732">Signal</keyword>
<evidence type="ECO:0000256" key="3">
    <source>
        <dbReference type="ARBA" id="ARBA00022729"/>
    </source>
</evidence>
<dbReference type="EMBL" id="JAVDYJ010000001">
    <property type="protein sequence ID" value="MDR7348415.1"/>
    <property type="molecule type" value="Genomic_DNA"/>
</dbReference>
<feature type="domain" description="Solute-binding protein family 5" evidence="4">
    <location>
        <begin position="47"/>
        <end position="401"/>
    </location>
</feature>
<dbReference type="RefSeq" id="WP_310175588.1">
    <property type="nucleotide sequence ID" value="NZ_BAABHE010000002.1"/>
</dbReference>
<dbReference type="Proteomes" id="UP001183794">
    <property type="component" value="Unassembled WGS sequence"/>
</dbReference>
<accession>A0ABU2B483</accession>
<dbReference type="InterPro" id="IPR030678">
    <property type="entry name" value="Peptide/Ni-bd"/>
</dbReference>
<dbReference type="PANTHER" id="PTHR30290">
    <property type="entry name" value="PERIPLASMIC BINDING COMPONENT OF ABC TRANSPORTER"/>
    <property type="match status" value="1"/>
</dbReference>
<comment type="caution">
    <text evidence="5">The sequence shown here is derived from an EMBL/GenBank/DDBJ whole genome shotgun (WGS) entry which is preliminary data.</text>
</comment>
<organism evidence="5 6">
    <name type="scientific">Enteractinococcus fodinae</name>
    <dbReference type="NCBI Taxonomy" id="684663"/>
    <lineage>
        <taxon>Bacteria</taxon>
        <taxon>Bacillati</taxon>
        <taxon>Actinomycetota</taxon>
        <taxon>Actinomycetes</taxon>
        <taxon>Micrococcales</taxon>
        <taxon>Micrococcaceae</taxon>
    </lineage>
</organism>
<evidence type="ECO:0000313" key="6">
    <source>
        <dbReference type="Proteomes" id="UP001183794"/>
    </source>
</evidence>
<gene>
    <name evidence="5" type="ORF">J2S62_002672</name>
</gene>
<evidence type="ECO:0000259" key="4">
    <source>
        <dbReference type="Pfam" id="PF00496"/>
    </source>
</evidence>
<dbReference type="Pfam" id="PF00496">
    <property type="entry name" value="SBP_bac_5"/>
    <property type="match status" value="1"/>
</dbReference>
<name>A0ABU2B483_9MICC</name>
<dbReference type="InterPro" id="IPR039424">
    <property type="entry name" value="SBP_5"/>
</dbReference>
<dbReference type="Gene3D" id="3.10.105.10">
    <property type="entry name" value="Dipeptide-binding Protein, Domain 3"/>
    <property type="match status" value="1"/>
</dbReference>
<keyword evidence="2" id="KW-0813">Transport</keyword>
<comment type="similarity">
    <text evidence="1">Belongs to the bacterial solute-binding protein 5 family.</text>
</comment>
<dbReference type="CDD" id="cd00995">
    <property type="entry name" value="PBP2_NikA_DppA_OppA_like"/>
    <property type="match status" value="1"/>
</dbReference>
<protein>
    <submittedName>
        <fullName evidence="5">Peptide/nickel transport system substrate-binding protein</fullName>
    </submittedName>
</protein>
<evidence type="ECO:0000256" key="2">
    <source>
        <dbReference type="ARBA" id="ARBA00022448"/>
    </source>
</evidence>
<sequence>MSTDTIRTSMIADPNSFNPLEAQGSSAAYVDALLYGTLLSQDPAGSLVGNLATDWDVTPEKGVFTIREGATCSDGTEITPTVVADSLEAFIDESRNKQIVFGPSDPELTADDEAGTITIELEVPWADMVHGLTLPETGIICPAGLENPEQLAAGEVDGAYSGPYTLDNFQPGVTIDFSLREEYEWPEYETPLEGVPATTIKYAINSDYNSVANGLLTGTIDVSHITGEPMERFDGKDDFHTERYPAAVQFIMFNEREGTPFADEENRRAVAQALDREAFNQAATNGNGELLTSFVPQEVQCALTDDSLLLPQDADSAQATLEGEAIRQIGTQAVGPNGAGNSYVSQALEEVGANVDLRNVDNTTWTTDLHSNPESWDITVSALLNQSRTMYGGLSQFTGPAPEDGGRNSTGSEKTEVLERVSEAQAEPDEEKRCEIYQEIQQGLIDSAHFVPLSTLAAQATAAEGFSVQVVNGGIQPTTMRITK</sequence>
<keyword evidence="6" id="KW-1185">Reference proteome</keyword>
<dbReference type="Gene3D" id="3.40.190.10">
    <property type="entry name" value="Periplasmic binding protein-like II"/>
    <property type="match status" value="1"/>
</dbReference>
<proteinExistence type="inferred from homology"/>
<dbReference type="PIRSF" id="PIRSF002741">
    <property type="entry name" value="MppA"/>
    <property type="match status" value="1"/>
</dbReference>
<dbReference type="InterPro" id="IPR000914">
    <property type="entry name" value="SBP_5_dom"/>
</dbReference>
<reference evidence="5 6" key="1">
    <citation type="submission" date="2023-07" db="EMBL/GenBank/DDBJ databases">
        <title>Sequencing the genomes of 1000 actinobacteria strains.</title>
        <authorList>
            <person name="Klenk H.-P."/>
        </authorList>
    </citation>
    <scope>NUCLEOTIDE SEQUENCE [LARGE SCALE GENOMIC DNA]</scope>
    <source>
        <strain evidence="5 6">DSM 22966</strain>
    </source>
</reference>